<dbReference type="Pfam" id="PF10354">
    <property type="entry name" value="BMT5-like"/>
    <property type="match status" value="1"/>
</dbReference>
<keyword evidence="3" id="KW-1185">Reference proteome</keyword>
<accession>A0A7J0DYH6</accession>
<dbReference type="PANTHER" id="PTHR11538">
    <property type="entry name" value="PHENYLALANYL-TRNA SYNTHETASE"/>
    <property type="match status" value="1"/>
</dbReference>
<dbReference type="AlphaFoldDB" id="A0A7J0DYH6"/>
<dbReference type="SUPFAM" id="SSF53335">
    <property type="entry name" value="S-adenosyl-L-methionine-dependent methyltransferases"/>
    <property type="match status" value="1"/>
</dbReference>
<proteinExistence type="predicted"/>
<feature type="domain" description="25S rRNA (uridine-N(3))-methyltransferase BMT5-like" evidence="1">
    <location>
        <begin position="2"/>
        <end position="131"/>
    </location>
</feature>
<dbReference type="EMBL" id="BJWL01000445">
    <property type="protein sequence ID" value="GFS45187.1"/>
    <property type="molecule type" value="Genomic_DNA"/>
</dbReference>
<dbReference type="GO" id="GO:0070475">
    <property type="term" value="P:rRNA base methylation"/>
    <property type="evidence" value="ECO:0007669"/>
    <property type="project" value="InterPro"/>
</dbReference>
<evidence type="ECO:0000259" key="1">
    <source>
        <dbReference type="Pfam" id="PF10354"/>
    </source>
</evidence>
<dbReference type="PANTHER" id="PTHR11538:SF89">
    <property type="entry name" value="PROTEIN, PUTATIVE (DUF2431)-RELATED"/>
    <property type="match status" value="1"/>
</dbReference>
<dbReference type="Proteomes" id="UP000585474">
    <property type="component" value="Unassembled WGS sequence"/>
</dbReference>
<reference evidence="3" key="1">
    <citation type="submission" date="2019-07" db="EMBL/GenBank/DDBJ databases">
        <title>De Novo Assembly of kiwifruit Actinidia rufa.</title>
        <authorList>
            <person name="Sugita-Konishi S."/>
            <person name="Sato K."/>
            <person name="Mori E."/>
            <person name="Abe Y."/>
            <person name="Kisaki G."/>
            <person name="Hamano K."/>
            <person name="Suezawa K."/>
            <person name="Otani M."/>
            <person name="Fukuda T."/>
            <person name="Manabe T."/>
            <person name="Gomi K."/>
            <person name="Tabuchi M."/>
            <person name="Akimitsu K."/>
            <person name="Kataoka I."/>
        </authorList>
    </citation>
    <scope>NUCLEOTIDE SEQUENCE [LARGE SCALE GENOMIC DNA]</scope>
    <source>
        <strain evidence="3">cv. Fuchu</strain>
    </source>
</reference>
<evidence type="ECO:0000313" key="2">
    <source>
        <dbReference type="EMBL" id="GFS45187.1"/>
    </source>
</evidence>
<sequence length="153" mass="17580">MKKYPSGEANMAQLQGLGCTILHEVDAGTMSQDSRLQWKLFDRIVFNFPHAGFDYREHSLFQISLHQNVVKGFFRSAYEMLASNGEVHVTHKTAYPFSKWEIEKLAEEVGLRLVDEVCFSIYDYPGYENKRGAGNRSHETFPIGECSTFKFVK</sequence>
<dbReference type="OrthoDB" id="273345at2759"/>
<dbReference type="InterPro" id="IPR029063">
    <property type="entry name" value="SAM-dependent_MTases_sf"/>
</dbReference>
<dbReference type="GO" id="GO:0070042">
    <property type="term" value="F:rRNA (uridine-N3-)-methyltransferase activity"/>
    <property type="evidence" value="ECO:0007669"/>
    <property type="project" value="InterPro"/>
</dbReference>
<evidence type="ECO:0000313" key="3">
    <source>
        <dbReference type="Proteomes" id="UP000585474"/>
    </source>
</evidence>
<dbReference type="GO" id="GO:0005737">
    <property type="term" value="C:cytoplasm"/>
    <property type="evidence" value="ECO:0007669"/>
    <property type="project" value="TreeGrafter"/>
</dbReference>
<name>A0A7J0DYH6_9ERIC</name>
<gene>
    <name evidence="2" type="ORF">Acr_00g0094750</name>
</gene>
<comment type="caution">
    <text evidence="2">The sequence shown here is derived from an EMBL/GenBank/DDBJ whole genome shotgun (WGS) entry which is preliminary data.</text>
</comment>
<organism evidence="2 3">
    <name type="scientific">Actinidia rufa</name>
    <dbReference type="NCBI Taxonomy" id="165716"/>
    <lineage>
        <taxon>Eukaryota</taxon>
        <taxon>Viridiplantae</taxon>
        <taxon>Streptophyta</taxon>
        <taxon>Embryophyta</taxon>
        <taxon>Tracheophyta</taxon>
        <taxon>Spermatophyta</taxon>
        <taxon>Magnoliopsida</taxon>
        <taxon>eudicotyledons</taxon>
        <taxon>Gunneridae</taxon>
        <taxon>Pentapetalae</taxon>
        <taxon>asterids</taxon>
        <taxon>Ericales</taxon>
        <taxon>Actinidiaceae</taxon>
        <taxon>Actinidia</taxon>
    </lineage>
</organism>
<dbReference type="InterPro" id="IPR019446">
    <property type="entry name" value="BMT5-like"/>
</dbReference>
<protein>
    <submittedName>
        <fullName evidence="2">Ferredoxin-fold anticodon-binding domain protein</fullName>
    </submittedName>
</protein>